<reference evidence="2 4" key="1">
    <citation type="submission" date="2019-03" db="EMBL/GenBank/DDBJ databases">
        <title>Single cell metagenomics reveals metabolic interactions within the superorganism composed of flagellate Streblomastix strix and complex community of Bacteroidetes bacteria on its surface.</title>
        <authorList>
            <person name="Treitli S.C."/>
            <person name="Kolisko M."/>
            <person name="Husnik F."/>
            <person name="Keeling P."/>
            <person name="Hampl V."/>
        </authorList>
    </citation>
    <scope>NUCLEOTIDE SEQUENCE [LARGE SCALE GENOMIC DNA]</scope>
    <source>
        <strain evidence="2">St1</strain>
    </source>
</reference>
<proteinExistence type="predicted"/>
<accession>A0A5M8P450</accession>
<protein>
    <recommendedName>
        <fullName evidence="1">BT4734-like N-terminal domain-containing protein</fullName>
    </recommendedName>
</protein>
<evidence type="ECO:0000313" key="2">
    <source>
        <dbReference type="EMBL" id="KAA6303269.1"/>
    </source>
</evidence>
<dbReference type="EMBL" id="SNRX01000002">
    <property type="protein sequence ID" value="KAA6303269.1"/>
    <property type="molecule type" value="Genomic_DNA"/>
</dbReference>
<gene>
    <name evidence="2" type="ORF">EZS26_000429</name>
    <name evidence="3" type="ORF">EZS26_000538</name>
</gene>
<dbReference type="EMBL" id="SNRX01000002">
    <property type="protein sequence ID" value="KAA6303378.1"/>
    <property type="molecule type" value="Genomic_DNA"/>
</dbReference>
<evidence type="ECO:0000313" key="4">
    <source>
        <dbReference type="Proteomes" id="UP000324575"/>
    </source>
</evidence>
<dbReference type="Pfam" id="PF08800">
    <property type="entry name" value="BT4734-like_N"/>
    <property type="match status" value="1"/>
</dbReference>
<evidence type="ECO:0000313" key="3">
    <source>
        <dbReference type="EMBL" id="KAA6303378.1"/>
    </source>
</evidence>
<comment type="caution">
    <text evidence="2">The sequence shown here is derived from an EMBL/GenBank/DDBJ whole genome shotgun (WGS) entry which is preliminary data.</text>
</comment>
<feature type="domain" description="BT4734-like N-terminal" evidence="1">
    <location>
        <begin position="208"/>
        <end position="321"/>
    </location>
</feature>
<dbReference type="AlphaFoldDB" id="A0A5M8P450"/>
<organism evidence="2 4">
    <name type="scientific">Candidatus Ordinivivax streblomastigis</name>
    <dbReference type="NCBI Taxonomy" id="2540710"/>
    <lineage>
        <taxon>Bacteria</taxon>
        <taxon>Pseudomonadati</taxon>
        <taxon>Bacteroidota</taxon>
        <taxon>Bacteroidia</taxon>
        <taxon>Bacteroidales</taxon>
        <taxon>Candidatus Ordinivivax</taxon>
    </lineage>
</organism>
<evidence type="ECO:0000259" key="1">
    <source>
        <dbReference type="Pfam" id="PF08800"/>
    </source>
</evidence>
<sequence length="328" mass="37322">MVSKESILSKTHYGLTIYSHILRLYYPDDVVLHLVERDCGLCRNPFNLDKETLHIWIEKTDPTNVMSAEFACHEDNENAIPAGDAFRFAELHYKQQGDELLQTLNKELHLRIGEKRNFYSNNRPRVIAGYNPQPPIVPAVPKSPPVGDLGGCLFSFFKAPITNTKPHKAVSLLQIYNAIKGDYYKDKTLKLRAISDVAQARKFKAANFDYCTFSGVFSSRSDKSLVQHSNMLCVDFDHLSDVELLRNQLLQDDYFDTLLLFRSPSGDGLKWIISIDVTQATHANYFLSVSNYLKATYNVEADKSGKDISRACFIPHDSEVFINPIYLQ</sequence>
<dbReference type="Proteomes" id="UP000324575">
    <property type="component" value="Unassembled WGS sequence"/>
</dbReference>
<dbReference type="InterPro" id="IPR014907">
    <property type="entry name" value="BT4734-like_N"/>
</dbReference>
<name>A0A5M8P450_9BACT</name>